<evidence type="ECO:0000256" key="13">
    <source>
        <dbReference type="ARBA" id="ARBA00025722"/>
    </source>
</evidence>
<dbReference type="InterPro" id="IPR034085">
    <property type="entry name" value="TOG"/>
</dbReference>
<dbReference type="GO" id="GO:0051315">
    <property type="term" value="P:attachment of mitotic spindle microtubules to kinetochore"/>
    <property type="evidence" value="ECO:0007669"/>
    <property type="project" value="UniProtKB-ARBA"/>
</dbReference>
<dbReference type="GO" id="GO:0000922">
    <property type="term" value="C:spindle pole"/>
    <property type="evidence" value="ECO:0007669"/>
    <property type="project" value="UniProtKB-SubCell"/>
</dbReference>
<feature type="compositionally biased region" description="Low complexity" evidence="15">
    <location>
        <begin position="1923"/>
        <end position="1935"/>
    </location>
</feature>
<dbReference type="InterPro" id="IPR021133">
    <property type="entry name" value="HEAT_type_2"/>
</dbReference>
<dbReference type="InterPro" id="IPR045110">
    <property type="entry name" value="XMAP215"/>
</dbReference>
<keyword evidence="9" id="KW-0995">Kinetochore</keyword>
<evidence type="ECO:0000256" key="9">
    <source>
        <dbReference type="ARBA" id="ARBA00022838"/>
    </source>
</evidence>
<dbReference type="FunFam" id="1.25.10.10:FF:000068">
    <property type="entry name" value="cytoskeleton-associated protein 5 isoform X1"/>
    <property type="match status" value="1"/>
</dbReference>
<keyword evidence="5" id="KW-0963">Cytoplasm</keyword>
<proteinExistence type="inferred from homology"/>
<feature type="compositionally biased region" description="Acidic residues" evidence="15">
    <location>
        <begin position="263"/>
        <end position="275"/>
    </location>
</feature>
<keyword evidence="7" id="KW-0677">Repeat</keyword>
<feature type="compositionally biased region" description="Low complexity" evidence="15">
    <location>
        <begin position="1493"/>
        <end position="1512"/>
    </location>
</feature>
<evidence type="ECO:0000256" key="3">
    <source>
        <dbReference type="ARBA" id="ARBA00004647"/>
    </source>
</evidence>
<dbReference type="GO" id="GO:0000776">
    <property type="term" value="C:kinetochore"/>
    <property type="evidence" value="ECO:0007669"/>
    <property type="project" value="UniProtKB-KW"/>
</dbReference>
<dbReference type="GO" id="GO:0005881">
    <property type="term" value="C:cytoplasmic microtubule"/>
    <property type="evidence" value="ECO:0007669"/>
    <property type="project" value="UniProtKB-ARBA"/>
</dbReference>
<evidence type="ECO:0000256" key="8">
    <source>
        <dbReference type="ARBA" id="ARBA00022776"/>
    </source>
</evidence>
<feature type="region of interest" description="Disordered" evidence="15">
    <location>
        <begin position="232"/>
        <end position="275"/>
    </location>
</feature>
<dbReference type="GO" id="GO:0046785">
    <property type="term" value="P:microtubule polymerization"/>
    <property type="evidence" value="ECO:0007669"/>
    <property type="project" value="InterPro"/>
</dbReference>
<dbReference type="Gene3D" id="1.25.10.10">
    <property type="entry name" value="Leucine-rich Repeat Variant"/>
    <property type="match status" value="5"/>
</dbReference>
<evidence type="ECO:0000256" key="6">
    <source>
        <dbReference type="ARBA" id="ARBA00022618"/>
    </source>
</evidence>
<dbReference type="STRING" id="2316362.A0A4V1Q526"/>
<evidence type="ECO:0000256" key="12">
    <source>
        <dbReference type="ARBA" id="ARBA00023328"/>
    </source>
</evidence>
<feature type="compositionally biased region" description="Basic and acidic residues" evidence="15">
    <location>
        <begin position="232"/>
        <end position="254"/>
    </location>
</feature>
<feature type="compositionally biased region" description="Low complexity" evidence="15">
    <location>
        <begin position="1147"/>
        <end position="1157"/>
    </location>
</feature>
<organism evidence="17 18">
    <name type="scientific">Candolleomyces aberdarensis</name>
    <dbReference type="NCBI Taxonomy" id="2316362"/>
    <lineage>
        <taxon>Eukaryota</taxon>
        <taxon>Fungi</taxon>
        <taxon>Dikarya</taxon>
        <taxon>Basidiomycota</taxon>
        <taxon>Agaricomycotina</taxon>
        <taxon>Agaricomycetes</taxon>
        <taxon>Agaricomycetidae</taxon>
        <taxon>Agaricales</taxon>
        <taxon>Agaricineae</taxon>
        <taxon>Psathyrellaceae</taxon>
        <taxon>Candolleomyces</taxon>
    </lineage>
</organism>
<dbReference type="SMART" id="SM01349">
    <property type="entry name" value="TOG"/>
    <property type="match status" value="5"/>
</dbReference>
<evidence type="ECO:0000313" key="18">
    <source>
        <dbReference type="Proteomes" id="UP000290288"/>
    </source>
</evidence>
<feature type="domain" description="TOG" evidence="16">
    <location>
        <begin position="875"/>
        <end position="1110"/>
    </location>
</feature>
<feature type="domain" description="TOG" evidence="16">
    <location>
        <begin position="1245"/>
        <end position="1487"/>
    </location>
</feature>
<dbReference type="FunFam" id="1.25.10.10:FF:000050">
    <property type="entry name" value="Cytoskeleton-associated protein 5 isoform X1"/>
    <property type="match status" value="1"/>
</dbReference>
<dbReference type="InterPro" id="IPR048491">
    <property type="entry name" value="XMAP215_CLASP_TOG"/>
</dbReference>
<feature type="compositionally biased region" description="Low complexity" evidence="15">
    <location>
        <begin position="1121"/>
        <end position="1140"/>
    </location>
</feature>
<name>A0A4V1Q526_9AGAR</name>
<keyword evidence="8" id="KW-0498">Mitosis</keyword>
<keyword evidence="18" id="KW-1185">Reference proteome</keyword>
<dbReference type="EMBL" id="SDEE01000025">
    <property type="protein sequence ID" value="RXW24118.1"/>
    <property type="molecule type" value="Genomic_DNA"/>
</dbReference>
<keyword evidence="11" id="KW-0131">Cell cycle</keyword>
<dbReference type="OrthoDB" id="205662at2759"/>
<feature type="region of interest" description="Disordered" evidence="15">
    <location>
        <begin position="1105"/>
        <end position="1208"/>
    </location>
</feature>
<dbReference type="GO" id="GO:1990498">
    <property type="term" value="C:mitotic spindle microtubule"/>
    <property type="evidence" value="ECO:0007669"/>
    <property type="project" value="UniProtKB-ARBA"/>
</dbReference>
<keyword evidence="12" id="KW-0137">Centromere</keyword>
<feature type="region of interest" description="Disordered" evidence="15">
    <location>
        <begin position="2041"/>
        <end position="2075"/>
    </location>
</feature>
<dbReference type="Proteomes" id="UP000290288">
    <property type="component" value="Unassembled WGS sequence"/>
</dbReference>
<keyword evidence="4" id="KW-0158">Chromosome</keyword>
<reference evidence="17 18" key="1">
    <citation type="submission" date="2019-01" db="EMBL/GenBank/DDBJ databases">
        <title>Draft genome sequence of Psathyrella aberdarensis IHI B618.</title>
        <authorList>
            <person name="Buettner E."/>
            <person name="Kellner H."/>
        </authorList>
    </citation>
    <scope>NUCLEOTIDE SEQUENCE [LARGE SCALE GENOMIC DNA]</scope>
    <source>
        <strain evidence="17 18">IHI B618</strain>
    </source>
</reference>
<feature type="region of interest" description="Disordered" evidence="15">
    <location>
        <begin position="1473"/>
        <end position="1620"/>
    </location>
</feature>
<evidence type="ECO:0000256" key="2">
    <source>
        <dbReference type="ARBA" id="ARBA00004629"/>
    </source>
</evidence>
<dbReference type="GO" id="GO:0030951">
    <property type="term" value="P:establishment or maintenance of microtubule cytoskeleton polarity"/>
    <property type="evidence" value="ECO:0007669"/>
    <property type="project" value="InterPro"/>
</dbReference>
<dbReference type="GO" id="GO:0061863">
    <property type="term" value="F:microtubule plus end polymerase"/>
    <property type="evidence" value="ECO:0007669"/>
    <property type="project" value="InterPro"/>
</dbReference>
<feature type="repeat" description="HEAT" evidence="14">
    <location>
        <begin position="1425"/>
        <end position="1459"/>
    </location>
</feature>
<dbReference type="GO" id="GO:0000022">
    <property type="term" value="P:mitotic spindle elongation"/>
    <property type="evidence" value="ECO:0007669"/>
    <property type="project" value="UniProtKB-ARBA"/>
</dbReference>
<evidence type="ECO:0000256" key="4">
    <source>
        <dbReference type="ARBA" id="ARBA00022454"/>
    </source>
</evidence>
<dbReference type="GO" id="GO:0044732">
    <property type="term" value="C:mitotic spindle pole body"/>
    <property type="evidence" value="ECO:0007669"/>
    <property type="project" value="UniProtKB-ARBA"/>
</dbReference>
<evidence type="ECO:0000256" key="15">
    <source>
        <dbReference type="SAM" id="MobiDB-lite"/>
    </source>
</evidence>
<feature type="domain" description="TOG" evidence="16">
    <location>
        <begin position="281"/>
        <end position="516"/>
    </location>
</feature>
<feature type="region of interest" description="Disordered" evidence="15">
    <location>
        <begin position="513"/>
        <end position="601"/>
    </location>
</feature>
<feature type="domain" description="TOG" evidence="16">
    <location>
        <begin position="612"/>
        <end position="845"/>
    </location>
</feature>
<sequence>MDGPPPPEEDFSTLSIADRLAHKNWKARVNGYESLIKTFQNTASDTDPAFKPYLNNSDLIKKIASDSNAVAQEKGVECLVALVKFSGESSAKTRDTIVPVLVDKCLGSTRAGTKNQALELILQYVEVDNSAAGVVGDIIPGLAAKQPKTVAGCVVALREIVRTFGIQVAPPPVILKTLPKVFGHSDKTVRAEGTTLTHTLYQYIGPAIESFLGDLKPVQVKELKEAFEGLEKDGKGKGSIKPERLTKAQARDAEAQAAATGDDAPEDAPADAEPEELDPRAFAEIVDVVPKLPATFQAALKSSKWKERKEVLDEAATLFSSTLRIKESSELAEVARALATCIAKDANINCVMVAASCLEHLAKGMGSPFGRYRESIVPLMLQRLKERKANVTDAIGAALDATFATVTLADILSDLEPALKDKNPQVKEGTLKFLGRSLSTATVPIPPAQVKPLSETLAALLEDGFEGARNEAASCFGCLMKMVGERPLNAIMDTIADVRKAKVKEAYEKATVKCKAGGAAPPRAAPPKAQAKPSASAKAKPKAPAPPPEEDEPQAVEAPPAKKPPPKVAAKKAPAVAAAASGSAPKKPPAAAAAAPKGKPAAAAPSALDGFKYKHTPEDADALAAELIPANMLNDFGDGNWKIRLAALEEMTTWLEGDAENVDAEVIVRALAKKGWNEKNFQVSGKLYGILSLLSKRCPSFGRSCVALSVGHLSEKLGDLKLKKPAGDTLLDFAEKTSLQFVLTQAYEPLSKQKAPKVIADALTWIGGALTEFGIAGVSLRSLIDFLKAALANSNAAVRTNATKTLVTIKLFAGSSIKSLLEDVNAQLLSTITSEFDKAEGTPAPVPTRTSADLLNAAPSSTGGKAAAVADPMDDLFPRVELDGLLKGTTVLADAKSDAWKTKKEALETLQAILDQGNNKRLKASMGEIGQVLKARVTDTNKAVQSLALDIVARIATGMGKPFEKHSRLYALPIATVLSDQKAPIRNAALQTLTAIATACEGVDSLVSGFATAMETTNPLQKATLMNWLAEWFAEHEPSSPPDLHGWAASVVGSLDDRSGDVRKGAQALLPIVVRFAGYDFVMQQSSSLKPASKATAVPLIQAARPANGSAPDPPAPAPAAQPAAKKPTISVASSSASVSPIPPSPTTTAPPTRAPSKLGVRRKIPQSTSRPDSRAGTPDPGLRAPGVQGLKRPGSQASQQSQTAGQTVATFHGINPDAKRPRLGKDVQKWINEGGATRKDLAEQLQSQMEPFASKELVGKLFSHDHSAVNDHIAGLGMIADFYTTAFGDETLEKVCIANIDLPLKYVSIKAHESQSNLVSKCLDVVEAILEFLRNVNYQLTDNEATCFVPTMVFKLGDAREPVRNRVSQIFRALPKVYAYSRVFQALLDHGVRAKVAKTRQGSLDEMSVILKKSGMGACEPSKAMPVIGSLISDKDPAVRKSALTVLSEAYSLVGEKVWALVGPLSSKDKTQLEERLRRVQGPSSSQDKQEPAAAPAPAPAGLARLNAATARPASPAISRLARPASPARGLRPASPALAPVPQPESPVRPRAGSAASVAPTSPTGIGRPKTSPAAVPDESPVPRSSELPPHAPLSISRKPSSNGSHYSPGDPVEPPDDITITISSILSSDPARSVDALKKIQKILTISPEAGPSSPQYRDLAEHTEGLIETITLQMAHVFERPDDLMPDDNFRLAKHLIQTLNNFCDHTFLAESLTVEILTSLLEELTLRLLETDDSPTKKIKDLSRFINMIILRLFATGRRMSIFRSLFALLLQIVKPFPSRGTLPESKEAKVAELVLKCVWKLARNIPQDLTDAVLDPVELFPAVEHFLQSVPPNEWRARATNKVPCGDMPLRTIKVIIQHVVAHYGEEVYELLSTAFEDPSATIVYPYVFRILNASAKANGAAVSRAGDTVLPTERSSRAVSPASSRPRSPLETASSSRSNREVTSHRTSTSSSSANGQPVYSPAVEEPDPDAQLLTIINHISSETTGALHKEGITELHHFLKAYPHKKARVEKMLESTGAAFRKYINRALASRAAEDQERDIAVSDTLNTGAEERTNHSNGGRPSVADSA</sequence>
<evidence type="ECO:0000256" key="14">
    <source>
        <dbReference type="PROSITE-ProRule" id="PRU00103"/>
    </source>
</evidence>
<dbReference type="GO" id="GO:0099070">
    <property type="term" value="C:static microtubule bundle"/>
    <property type="evidence" value="ECO:0007669"/>
    <property type="project" value="UniProtKB-ARBA"/>
</dbReference>
<comment type="caution">
    <text evidence="17">The sequence shown here is derived from an EMBL/GenBank/DDBJ whole genome shotgun (WGS) entry which is preliminary data.</text>
</comment>
<evidence type="ECO:0000256" key="1">
    <source>
        <dbReference type="ARBA" id="ARBA00004300"/>
    </source>
</evidence>
<dbReference type="InterPro" id="IPR011989">
    <property type="entry name" value="ARM-like"/>
</dbReference>
<dbReference type="GO" id="GO:1990571">
    <property type="term" value="P:meiotic centromere clustering"/>
    <property type="evidence" value="ECO:0007669"/>
    <property type="project" value="UniProtKB-ARBA"/>
</dbReference>
<dbReference type="GO" id="GO:0051010">
    <property type="term" value="F:microtubule plus-end binding"/>
    <property type="evidence" value="ECO:0007669"/>
    <property type="project" value="InterPro"/>
</dbReference>
<evidence type="ECO:0000313" key="17">
    <source>
        <dbReference type="EMBL" id="RXW24118.1"/>
    </source>
</evidence>
<protein>
    <recommendedName>
        <fullName evidence="16">TOG domain-containing protein</fullName>
    </recommendedName>
</protein>
<dbReference type="FunFam" id="1.25.10.10:FF:000063">
    <property type="entry name" value="Putative cytoskeleton-associated protein 5"/>
    <property type="match status" value="1"/>
</dbReference>
<feature type="region of interest" description="Disordered" evidence="15">
    <location>
        <begin position="1914"/>
        <end position="1972"/>
    </location>
</feature>
<comment type="subcellular location">
    <subcellularLocation>
        <location evidence="2">Chromosome</location>
        <location evidence="2">Centromere</location>
        <location evidence="2">Kinetochore</location>
    </subcellularLocation>
    <subcellularLocation>
        <location evidence="1">Cytoplasm</location>
        <location evidence="1">Cytoskeleton</location>
        <location evidence="1">Microtubule organizing center</location>
        <location evidence="1">Centrosome</location>
    </subcellularLocation>
    <subcellularLocation>
        <location evidence="3">Cytoplasm</location>
        <location evidence="3">Cytoskeleton</location>
        <location evidence="3">Spindle pole</location>
    </subcellularLocation>
</comment>
<feature type="compositionally biased region" description="Low complexity" evidence="15">
    <location>
        <begin position="1195"/>
        <end position="1208"/>
    </location>
</feature>
<evidence type="ECO:0000256" key="5">
    <source>
        <dbReference type="ARBA" id="ARBA00022490"/>
    </source>
</evidence>
<evidence type="ECO:0000256" key="10">
    <source>
        <dbReference type="ARBA" id="ARBA00023212"/>
    </source>
</evidence>
<accession>A0A4V1Q526</accession>
<dbReference type="InterPro" id="IPR016024">
    <property type="entry name" value="ARM-type_fold"/>
</dbReference>
<feature type="compositionally biased region" description="Low complexity" evidence="15">
    <location>
        <begin position="571"/>
        <end position="601"/>
    </location>
</feature>
<gene>
    <name evidence="17" type="ORF">EST38_g1718</name>
</gene>
<keyword evidence="10" id="KW-0206">Cytoskeleton</keyword>
<dbReference type="PANTHER" id="PTHR12609">
    <property type="entry name" value="MICROTUBULE ASSOCIATED PROTEIN XMAP215"/>
    <property type="match status" value="1"/>
</dbReference>
<dbReference type="SUPFAM" id="SSF48371">
    <property type="entry name" value="ARM repeat"/>
    <property type="match status" value="2"/>
</dbReference>
<evidence type="ECO:0000256" key="11">
    <source>
        <dbReference type="ARBA" id="ARBA00023306"/>
    </source>
</evidence>
<evidence type="ECO:0000259" key="16">
    <source>
        <dbReference type="SMART" id="SM01349"/>
    </source>
</evidence>
<dbReference type="PROSITE" id="PS50077">
    <property type="entry name" value="HEAT_REPEAT"/>
    <property type="match status" value="1"/>
</dbReference>
<comment type="similarity">
    <text evidence="13">Belongs to the TOG/XMAP215 family.</text>
</comment>
<evidence type="ECO:0000256" key="7">
    <source>
        <dbReference type="ARBA" id="ARBA00022737"/>
    </source>
</evidence>
<feature type="domain" description="TOG" evidence="16">
    <location>
        <begin position="2"/>
        <end position="236"/>
    </location>
</feature>
<feature type="compositionally biased region" description="Low complexity" evidence="15">
    <location>
        <begin position="515"/>
        <end position="538"/>
    </location>
</feature>
<dbReference type="Pfam" id="PF21041">
    <property type="entry name" value="XMAP215_CLASP_TOG"/>
    <property type="match status" value="5"/>
</dbReference>
<dbReference type="FunFam" id="1.25.10.10:FF:000019">
    <property type="entry name" value="Cytoskeleton-associated protein 5"/>
    <property type="match status" value="1"/>
</dbReference>
<dbReference type="GO" id="GO:0051301">
    <property type="term" value="P:cell division"/>
    <property type="evidence" value="ECO:0007669"/>
    <property type="project" value="UniProtKB-KW"/>
</dbReference>
<keyword evidence="6" id="KW-0132">Cell division</keyword>